<reference evidence="2" key="1">
    <citation type="journal article" date="2014" name="Int. J. Syst. Evol. Microbiol.">
        <title>Complete genome sequence of Corynebacterium casei LMG S-19264T (=DSM 44701T), isolated from a smear-ripened cheese.</title>
        <authorList>
            <consortium name="US DOE Joint Genome Institute (JGI-PGF)"/>
            <person name="Walter F."/>
            <person name="Albersmeier A."/>
            <person name="Kalinowski J."/>
            <person name="Ruckert C."/>
        </authorList>
    </citation>
    <scope>NUCLEOTIDE SEQUENCE</scope>
    <source>
        <strain evidence="2">CGMCC 1.15179</strain>
    </source>
</reference>
<sequence length="189" mass="21998">MALQLTRMFPTAFRDRRVYRGKEGEKIVLRPATREDAPELTKRLARVVKEGIYLDENPDNLPTHREKRDEIREIHRNKGMYTVVEVEGKIAGAAMLRRGSKGISDHTAKFRTWLVPGYRGMGLGKKLMEYTIDWAHANGLEKINLDVWSSNDRAIQLYKKYGFRVEGRLRRQAILQGQYVDEVFMSLFL</sequence>
<name>A0A8J2YA59_9BACL</name>
<dbReference type="Pfam" id="PF00583">
    <property type="entry name" value="Acetyltransf_1"/>
    <property type="match status" value="1"/>
</dbReference>
<gene>
    <name evidence="2" type="ORF">GCM10011571_04950</name>
</gene>
<dbReference type="InterPro" id="IPR016181">
    <property type="entry name" value="Acyl_CoA_acyltransferase"/>
</dbReference>
<evidence type="ECO:0000259" key="1">
    <source>
        <dbReference type="PROSITE" id="PS51186"/>
    </source>
</evidence>
<dbReference type="GO" id="GO:0016747">
    <property type="term" value="F:acyltransferase activity, transferring groups other than amino-acyl groups"/>
    <property type="evidence" value="ECO:0007669"/>
    <property type="project" value="InterPro"/>
</dbReference>
<reference evidence="2" key="2">
    <citation type="submission" date="2020-09" db="EMBL/GenBank/DDBJ databases">
        <authorList>
            <person name="Sun Q."/>
            <person name="Zhou Y."/>
        </authorList>
    </citation>
    <scope>NUCLEOTIDE SEQUENCE</scope>
    <source>
        <strain evidence="2">CGMCC 1.15179</strain>
    </source>
</reference>
<proteinExistence type="predicted"/>
<evidence type="ECO:0000313" key="2">
    <source>
        <dbReference type="EMBL" id="GGE06800.1"/>
    </source>
</evidence>
<comment type="caution">
    <text evidence="2">The sequence shown here is derived from an EMBL/GenBank/DDBJ whole genome shotgun (WGS) entry which is preliminary data.</text>
</comment>
<dbReference type="Gene3D" id="3.40.630.30">
    <property type="match status" value="1"/>
</dbReference>
<keyword evidence="3" id="KW-1185">Reference proteome</keyword>
<accession>A0A8J2YA59</accession>
<dbReference type="Proteomes" id="UP000625210">
    <property type="component" value="Unassembled WGS sequence"/>
</dbReference>
<dbReference type="PANTHER" id="PTHR43415">
    <property type="entry name" value="SPERMIDINE N(1)-ACETYLTRANSFERASE"/>
    <property type="match status" value="1"/>
</dbReference>
<dbReference type="CDD" id="cd04301">
    <property type="entry name" value="NAT_SF"/>
    <property type="match status" value="1"/>
</dbReference>
<dbReference type="PANTHER" id="PTHR43415:SF3">
    <property type="entry name" value="GNAT-FAMILY ACETYLTRANSFERASE"/>
    <property type="match status" value="1"/>
</dbReference>
<dbReference type="PROSITE" id="PS51186">
    <property type="entry name" value="GNAT"/>
    <property type="match status" value="1"/>
</dbReference>
<dbReference type="EMBL" id="BMHQ01000002">
    <property type="protein sequence ID" value="GGE06800.1"/>
    <property type="molecule type" value="Genomic_DNA"/>
</dbReference>
<dbReference type="InterPro" id="IPR000182">
    <property type="entry name" value="GNAT_dom"/>
</dbReference>
<feature type="domain" description="N-acetyltransferase" evidence="1">
    <location>
        <begin position="27"/>
        <end position="189"/>
    </location>
</feature>
<evidence type="ECO:0000313" key="3">
    <source>
        <dbReference type="Proteomes" id="UP000625210"/>
    </source>
</evidence>
<dbReference type="SUPFAM" id="SSF55729">
    <property type="entry name" value="Acyl-CoA N-acyltransferases (Nat)"/>
    <property type="match status" value="1"/>
</dbReference>
<protein>
    <submittedName>
        <fullName evidence="2">N-acetyltransferase</fullName>
    </submittedName>
</protein>
<dbReference type="AlphaFoldDB" id="A0A8J2YA59"/>
<dbReference type="RefSeq" id="WP_188646347.1">
    <property type="nucleotide sequence ID" value="NZ_BMHQ01000002.1"/>
</dbReference>
<organism evidence="2 3">
    <name type="scientific">Marinithermofilum abyssi</name>
    <dbReference type="NCBI Taxonomy" id="1571185"/>
    <lineage>
        <taxon>Bacteria</taxon>
        <taxon>Bacillati</taxon>
        <taxon>Bacillota</taxon>
        <taxon>Bacilli</taxon>
        <taxon>Bacillales</taxon>
        <taxon>Thermoactinomycetaceae</taxon>
        <taxon>Marinithermofilum</taxon>
    </lineage>
</organism>